<dbReference type="HOGENOM" id="CLU_2589384_0_0_1"/>
<dbReference type="AlphaFoldDB" id="M2RZP4"/>
<protein>
    <submittedName>
        <fullName evidence="1">Uncharacterized protein</fullName>
    </submittedName>
</protein>
<dbReference type="RefSeq" id="XP_007703844.1">
    <property type="nucleotide sequence ID" value="XM_007705654.1"/>
</dbReference>
<gene>
    <name evidence="1" type="ORF">COCSADRAFT_243748</name>
</gene>
<organism evidence="1 2">
    <name type="scientific">Cochliobolus sativus (strain ND90Pr / ATCC 201652)</name>
    <name type="common">Common root rot and spot blotch fungus</name>
    <name type="synonym">Bipolaris sorokiniana</name>
    <dbReference type="NCBI Taxonomy" id="665912"/>
    <lineage>
        <taxon>Eukaryota</taxon>
        <taxon>Fungi</taxon>
        <taxon>Dikarya</taxon>
        <taxon>Ascomycota</taxon>
        <taxon>Pezizomycotina</taxon>
        <taxon>Dothideomycetes</taxon>
        <taxon>Pleosporomycetidae</taxon>
        <taxon>Pleosporales</taxon>
        <taxon>Pleosporineae</taxon>
        <taxon>Pleosporaceae</taxon>
        <taxon>Bipolaris</taxon>
    </lineage>
</organism>
<accession>M2RZP4</accession>
<dbReference type="OrthoDB" id="10482942at2759"/>
<proteinExistence type="predicted"/>
<dbReference type="GeneID" id="19135062"/>
<name>M2RZP4_COCSN</name>
<reference evidence="2" key="2">
    <citation type="journal article" date="2013" name="PLoS Genet.">
        <title>Comparative genome structure, secondary metabolite, and effector coding capacity across Cochliobolus pathogens.</title>
        <authorList>
            <person name="Condon B.J."/>
            <person name="Leng Y."/>
            <person name="Wu D."/>
            <person name="Bushley K.E."/>
            <person name="Ohm R.A."/>
            <person name="Otillar R."/>
            <person name="Martin J."/>
            <person name="Schackwitz W."/>
            <person name="Grimwood J."/>
            <person name="MohdZainudin N."/>
            <person name="Xue C."/>
            <person name="Wang R."/>
            <person name="Manning V.A."/>
            <person name="Dhillon B."/>
            <person name="Tu Z.J."/>
            <person name="Steffenson B.J."/>
            <person name="Salamov A."/>
            <person name="Sun H."/>
            <person name="Lowry S."/>
            <person name="LaButti K."/>
            <person name="Han J."/>
            <person name="Copeland A."/>
            <person name="Lindquist E."/>
            <person name="Barry K."/>
            <person name="Schmutz J."/>
            <person name="Baker S.E."/>
            <person name="Ciuffetti L.M."/>
            <person name="Grigoriev I.V."/>
            <person name="Zhong S."/>
            <person name="Turgeon B.G."/>
        </authorList>
    </citation>
    <scope>NUCLEOTIDE SEQUENCE [LARGE SCALE GENOMIC DNA]</scope>
    <source>
        <strain evidence="2">ND90Pr / ATCC 201652</strain>
    </source>
</reference>
<evidence type="ECO:0000313" key="1">
    <source>
        <dbReference type="EMBL" id="EMD60513.1"/>
    </source>
</evidence>
<evidence type="ECO:0000313" key="2">
    <source>
        <dbReference type="Proteomes" id="UP000016934"/>
    </source>
</evidence>
<dbReference type="Proteomes" id="UP000016934">
    <property type="component" value="Unassembled WGS sequence"/>
</dbReference>
<dbReference type="EMBL" id="KB445650">
    <property type="protein sequence ID" value="EMD60513.1"/>
    <property type="molecule type" value="Genomic_DNA"/>
</dbReference>
<keyword evidence="2" id="KW-1185">Reference proteome</keyword>
<sequence length="97" mass="10124">MPPKCLMPDPFPQICTLSRTRAHIPRHHGRQVVGYSSSPVALGACGLATLILATLAHLPTPLPFPHPTSGDYSLPSALGVGLSHLLSPLPLVSSSLS</sequence>
<reference evidence="1 2" key="1">
    <citation type="journal article" date="2012" name="PLoS Pathog.">
        <title>Diverse lifestyles and strategies of plant pathogenesis encoded in the genomes of eighteen Dothideomycetes fungi.</title>
        <authorList>
            <person name="Ohm R.A."/>
            <person name="Feau N."/>
            <person name="Henrissat B."/>
            <person name="Schoch C.L."/>
            <person name="Horwitz B.A."/>
            <person name="Barry K.W."/>
            <person name="Condon B.J."/>
            <person name="Copeland A.C."/>
            <person name="Dhillon B."/>
            <person name="Glaser F."/>
            <person name="Hesse C.N."/>
            <person name="Kosti I."/>
            <person name="LaButti K."/>
            <person name="Lindquist E.A."/>
            <person name="Lucas S."/>
            <person name="Salamov A.A."/>
            <person name="Bradshaw R.E."/>
            <person name="Ciuffetti L."/>
            <person name="Hamelin R.C."/>
            <person name="Kema G.H.J."/>
            <person name="Lawrence C."/>
            <person name="Scott J.A."/>
            <person name="Spatafora J.W."/>
            <person name="Turgeon B.G."/>
            <person name="de Wit P.J.G.M."/>
            <person name="Zhong S."/>
            <person name="Goodwin S.B."/>
            <person name="Grigoriev I.V."/>
        </authorList>
    </citation>
    <scope>NUCLEOTIDE SEQUENCE [LARGE SCALE GENOMIC DNA]</scope>
    <source>
        <strain evidence="2">ND90Pr / ATCC 201652</strain>
    </source>
</reference>
<dbReference type="KEGG" id="bsc:COCSADRAFT_243748"/>